<evidence type="ECO:0000313" key="3">
    <source>
        <dbReference type="Proteomes" id="UP000310314"/>
    </source>
</evidence>
<keyword evidence="1" id="KW-0812">Transmembrane</keyword>
<proteinExistence type="predicted"/>
<dbReference type="Proteomes" id="UP000310314">
    <property type="component" value="Unassembled WGS sequence"/>
</dbReference>
<dbReference type="AlphaFoldDB" id="A0A5S3PQ60"/>
<keyword evidence="1" id="KW-1133">Transmembrane helix</keyword>
<evidence type="ECO:0008006" key="4">
    <source>
        <dbReference type="Google" id="ProtNLM"/>
    </source>
</evidence>
<feature type="transmembrane region" description="Helical" evidence="1">
    <location>
        <begin position="6"/>
        <end position="31"/>
    </location>
</feature>
<keyword evidence="3" id="KW-1185">Reference proteome</keyword>
<name>A0A5S3PQ60_9FLAO</name>
<feature type="transmembrane region" description="Helical" evidence="1">
    <location>
        <begin position="52"/>
        <end position="78"/>
    </location>
</feature>
<gene>
    <name evidence="2" type="ORF">FEE95_10090</name>
</gene>
<accession>A0A5S3PQ60</accession>
<protein>
    <recommendedName>
        <fullName evidence="4">Cardiolipin synthase N-terminal domain-containing protein</fullName>
    </recommendedName>
</protein>
<dbReference type="OrthoDB" id="1444944at2"/>
<organism evidence="2 3">
    <name type="scientific">Maribacter algarum</name>
    <name type="common">ex Zhang et al. 2020</name>
    <dbReference type="NCBI Taxonomy" id="2578118"/>
    <lineage>
        <taxon>Bacteria</taxon>
        <taxon>Pseudomonadati</taxon>
        <taxon>Bacteroidota</taxon>
        <taxon>Flavobacteriia</taxon>
        <taxon>Flavobacteriales</taxon>
        <taxon>Flavobacteriaceae</taxon>
        <taxon>Maribacter</taxon>
    </lineage>
</organism>
<dbReference type="RefSeq" id="WP_138657826.1">
    <property type="nucleotide sequence ID" value="NZ_VATY01000002.1"/>
</dbReference>
<feature type="transmembrane region" description="Helical" evidence="1">
    <location>
        <begin position="93"/>
        <end position="114"/>
    </location>
</feature>
<evidence type="ECO:0000313" key="2">
    <source>
        <dbReference type="EMBL" id="TMM56842.1"/>
    </source>
</evidence>
<reference evidence="2 3" key="1">
    <citation type="submission" date="2019-05" db="EMBL/GenBank/DDBJ databases">
        <authorList>
            <person name="Zhang J.-Y."/>
            <person name="Feg X."/>
            <person name="Du Z.-J."/>
        </authorList>
    </citation>
    <scope>NUCLEOTIDE SEQUENCE [LARGE SCALE GENOMIC DNA]</scope>
    <source>
        <strain evidence="2 3">RZ26</strain>
    </source>
</reference>
<dbReference type="EMBL" id="VATY01000002">
    <property type="protein sequence ID" value="TMM56842.1"/>
    <property type="molecule type" value="Genomic_DNA"/>
</dbReference>
<sequence length="130" mass="14917">MLHNKFWQGFFAIGPIVMFILFFIAYFFFIFSMVNQIPELENSNNGMPPSSMFAGMGIFFVFILLMLFTSLGSLIFYIMHAVQNPNLKQGNTLLVWILLFVFVGGIGKLIYWIVEILGKRKDVITQGSEQ</sequence>
<comment type="caution">
    <text evidence="2">The sequence shown here is derived from an EMBL/GenBank/DDBJ whole genome shotgun (WGS) entry which is preliminary data.</text>
</comment>
<evidence type="ECO:0000256" key="1">
    <source>
        <dbReference type="SAM" id="Phobius"/>
    </source>
</evidence>
<keyword evidence="1" id="KW-0472">Membrane</keyword>